<accession>A0AAV8YL44</accession>
<protein>
    <recommendedName>
        <fullName evidence="5">Bola-like protein</fullName>
    </recommendedName>
</protein>
<gene>
    <name evidence="3" type="ORF">NQ318_013614</name>
</gene>
<evidence type="ECO:0000313" key="3">
    <source>
        <dbReference type="EMBL" id="KAJ8951946.1"/>
    </source>
</evidence>
<keyword evidence="4" id="KW-1185">Reference proteome</keyword>
<dbReference type="AlphaFoldDB" id="A0AAV8YL44"/>
<evidence type="ECO:0008006" key="5">
    <source>
        <dbReference type="Google" id="ProtNLM"/>
    </source>
</evidence>
<dbReference type="Proteomes" id="UP001162162">
    <property type="component" value="Unassembled WGS sequence"/>
</dbReference>
<sequence length="92" mass="10222">MEHSFLSSTSRQAMGPVTDSEIMNTLRSKFPGAKIINVEDTSGGCGAMFNVSIETSEFKGLTIMKQHRLVYDVLKDQIKNIHGLHLETRAPK</sequence>
<evidence type="ECO:0000256" key="2">
    <source>
        <dbReference type="RuleBase" id="RU003860"/>
    </source>
</evidence>
<comment type="caution">
    <text evidence="3">The sequence shown here is derived from an EMBL/GenBank/DDBJ whole genome shotgun (WGS) entry which is preliminary data.</text>
</comment>
<organism evidence="3 4">
    <name type="scientific">Aromia moschata</name>
    <dbReference type="NCBI Taxonomy" id="1265417"/>
    <lineage>
        <taxon>Eukaryota</taxon>
        <taxon>Metazoa</taxon>
        <taxon>Ecdysozoa</taxon>
        <taxon>Arthropoda</taxon>
        <taxon>Hexapoda</taxon>
        <taxon>Insecta</taxon>
        <taxon>Pterygota</taxon>
        <taxon>Neoptera</taxon>
        <taxon>Endopterygota</taxon>
        <taxon>Coleoptera</taxon>
        <taxon>Polyphaga</taxon>
        <taxon>Cucujiformia</taxon>
        <taxon>Chrysomeloidea</taxon>
        <taxon>Cerambycidae</taxon>
        <taxon>Cerambycinae</taxon>
        <taxon>Callichromatini</taxon>
        <taxon>Aromia</taxon>
    </lineage>
</organism>
<evidence type="ECO:0000256" key="1">
    <source>
        <dbReference type="ARBA" id="ARBA00005578"/>
    </source>
</evidence>
<dbReference type="EMBL" id="JAPWTK010000077">
    <property type="protein sequence ID" value="KAJ8951946.1"/>
    <property type="molecule type" value="Genomic_DNA"/>
</dbReference>
<proteinExistence type="inferred from homology"/>
<name>A0AAV8YL44_9CUCU</name>
<dbReference type="Gene3D" id="3.30.300.90">
    <property type="entry name" value="BolA-like"/>
    <property type="match status" value="1"/>
</dbReference>
<dbReference type="SUPFAM" id="SSF82657">
    <property type="entry name" value="BolA-like"/>
    <property type="match status" value="1"/>
</dbReference>
<dbReference type="InterPro" id="IPR036065">
    <property type="entry name" value="BolA-like_sf"/>
</dbReference>
<evidence type="ECO:0000313" key="4">
    <source>
        <dbReference type="Proteomes" id="UP001162162"/>
    </source>
</evidence>
<dbReference type="GO" id="GO:0005759">
    <property type="term" value="C:mitochondrial matrix"/>
    <property type="evidence" value="ECO:0007669"/>
    <property type="project" value="TreeGrafter"/>
</dbReference>
<dbReference type="InterPro" id="IPR052275">
    <property type="entry name" value="Mt_Fe-S_assembly_factor"/>
</dbReference>
<dbReference type="PANTHER" id="PTHR46188:SF1">
    <property type="entry name" value="BOLA-LIKE PROTEIN 3"/>
    <property type="match status" value="1"/>
</dbReference>
<dbReference type="PANTHER" id="PTHR46188">
    <property type="entry name" value="BOLA-LIKE PROTEIN 3"/>
    <property type="match status" value="1"/>
</dbReference>
<comment type="similarity">
    <text evidence="1 2">Belongs to the BolA/IbaG family.</text>
</comment>
<dbReference type="Pfam" id="PF01722">
    <property type="entry name" value="BolA"/>
    <property type="match status" value="1"/>
</dbReference>
<reference evidence="3" key="1">
    <citation type="journal article" date="2023" name="Insect Mol. Biol.">
        <title>Genome sequencing provides insights into the evolution of gene families encoding plant cell wall-degrading enzymes in longhorned beetles.</title>
        <authorList>
            <person name="Shin N.R."/>
            <person name="Okamura Y."/>
            <person name="Kirsch R."/>
            <person name="Pauchet Y."/>
        </authorList>
    </citation>
    <scope>NUCLEOTIDE SEQUENCE</scope>
    <source>
        <strain evidence="3">AMC_N1</strain>
    </source>
</reference>
<dbReference type="InterPro" id="IPR002634">
    <property type="entry name" value="BolA"/>
</dbReference>
<dbReference type="PIRSF" id="PIRSF003113">
    <property type="entry name" value="BolA"/>
    <property type="match status" value="1"/>
</dbReference>